<dbReference type="SUPFAM" id="SSF50985">
    <property type="entry name" value="RCC1/BLIP-II"/>
    <property type="match status" value="2"/>
</dbReference>
<keyword evidence="1" id="KW-0677">Repeat</keyword>
<evidence type="ECO:0000313" key="4">
    <source>
        <dbReference type="EMBL" id="AWV88442.1"/>
    </source>
</evidence>
<dbReference type="InterPro" id="IPR051625">
    <property type="entry name" value="Signaling_Regulatory_Domain"/>
</dbReference>
<dbReference type="PRINTS" id="PR00633">
    <property type="entry name" value="RCCNDNSATION"/>
</dbReference>
<feature type="signal peptide" evidence="3">
    <location>
        <begin position="1"/>
        <end position="28"/>
    </location>
</feature>
<dbReference type="AlphaFoldDB" id="A0A2Z4FHG9"/>
<dbReference type="InterPro" id="IPR000408">
    <property type="entry name" value="Reg_chr_condens"/>
</dbReference>
<gene>
    <name evidence="4" type="ORF">DN745_03400</name>
</gene>
<feature type="chain" id="PRO_5044241908" evidence="3">
    <location>
        <begin position="29"/>
        <end position="768"/>
    </location>
</feature>
<dbReference type="KEGG" id="bsed:DN745_03400"/>
<dbReference type="EMBL" id="CP030032">
    <property type="protein sequence ID" value="AWV88442.1"/>
    <property type="molecule type" value="Genomic_DNA"/>
</dbReference>
<organism evidence="4 5">
    <name type="scientific">Bradymonas sediminis</name>
    <dbReference type="NCBI Taxonomy" id="1548548"/>
    <lineage>
        <taxon>Bacteria</taxon>
        <taxon>Deltaproteobacteria</taxon>
        <taxon>Bradymonadales</taxon>
        <taxon>Bradymonadaceae</taxon>
        <taxon>Bradymonas</taxon>
    </lineage>
</organism>
<evidence type="ECO:0000256" key="2">
    <source>
        <dbReference type="SAM" id="MobiDB-lite"/>
    </source>
</evidence>
<accession>A0A2Z4FHG9</accession>
<dbReference type="Proteomes" id="UP000249799">
    <property type="component" value="Chromosome"/>
</dbReference>
<dbReference type="OrthoDB" id="5477973at2"/>
<feature type="region of interest" description="Disordered" evidence="2">
    <location>
        <begin position="30"/>
        <end position="63"/>
    </location>
</feature>
<protein>
    <submittedName>
        <fullName evidence="4">Uncharacterized protein</fullName>
    </submittedName>
</protein>
<dbReference type="PROSITE" id="PS50012">
    <property type="entry name" value="RCC1_3"/>
    <property type="match status" value="4"/>
</dbReference>
<dbReference type="InterPro" id="IPR009091">
    <property type="entry name" value="RCC1/BLIP-II"/>
</dbReference>
<feature type="compositionally biased region" description="Low complexity" evidence="2">
    <location>
        <begin position="46"/>
        <end position="55"/>
    </location>
</feature>
<keyword evidence="5" id="KW-1185">Reference proteome</keyword>
<dbReference type="Pfam" id="PF13540">
    <property type="entry name" value="RCC1_2"/>
    <property type="match status" value="5"/>
</dbReference>
<evidence type="ECO:0000256" key="3">
    <source>
        <dbReference type="SAM" id="SignalP"/>
    </source>
</evidence>
<reference evidence="4 5" key="1">
    <citation type="submission" date="2018-06" db="EMBL/GenBank/DDBJ databases">
        <title>Lujinxingia sediminis gen. nov. sp. nov., a new facultative anaerobic member of the class Deltaproteobacteria, and proposal of Lujinxingaceae fam. nov.</title>
        <authorList>
            <person name="Guo L.-Y."/>
            <person name="Li C.-M."/>
            <person name="Wang S."/>
            <person name="Du Z.-J."/>
        </authorList>
    </citation>
    <scope>NUCLEOTIDE SEQUENCE [LARGE SCALE GENOMIC DNA]</scope>
    <source>
        <strain evidence="4 5">FA350</strain>
    </source>
</reference>
<keyword evidence="3" id="KW-0732">Signal</keyword>
<dbReference type="RefSeq" id="WP_111332192.1">
    <property type="nucleotide sequence ID" value="NZ_CP030032.1"/>
</dbReference>
<dbReference type="PANTHER" id="PTHR22872">
    <property type="entry name" value="BTK-BINDING PROTEIN-RELATED"/>
    <property type="match status" value="1"/>
</dbReference>
<evidence type="ECO:0000256" key="1">
    <source>
        <dbReference type="ARBA" id="ARBA00022737"/>
    </source>
</evidence>
<name>A0A2Z4FHG9_9DELT</name>
<sequence length="768" mass="79428">MNMQKKWTSFPLAMIGLFCLLGLQPGCADEDDSAGPGRPSVSVASDAGFGSTGDTGDAGDAEEDVEECVGETDAELCDASAATCGELVVTDSCGVERTVESCGECNAPDSCGALEANLCGCAPQTDDELCAENSAVCGELVVTDRCNIERTVASCGECAGVESCGELAANQCGCEPQTDAELCAENSAVCGELVVTDRCGVERTVSSCGDCVAPDQCGDIAPNQCGCALPTVAELCAENNLECGETQVVDKCGADRILDCGEESLVCTTPFDTCGGGGDDNICGCTPTTCEESGTLCGQIDDGCGGTLDCNYFCVEGLSLGANHACALGSGKAKCWGNNTRGKLGDDSTTQRKNPVDVSGLDLITQISSGGGHTCALTHDQKVICWGDNSESQLGIGTTVDARKPGLAAVTSGATQVVTGDEHTCALVNGGVKCWGASGDGQIGNDEITLGAKIGVPIEVTGLTSGVSMIAAGAYHNCALLDDGSVQCWGRGDYGQLANLSTTPELGGTAVGVREPDVLRTAAREKTPVTVVGLPSDVVQITAGDNFSCARTAPGELFCWGAMTFQSLICEVDGRRADDCAVFPTIGLGHPIVRYRKVVKSANPDADDVCQPPATRRNPVTDKCEWDEYPVTKAYIDRAQLTPLQISDTRNNLDVAAGANHICARSDEADPTRTNVFCMGRNATGQLGDGTTNSWTSPRAVHADSVGNVMRAESSTVPFSLSLGDEFSCAIVEDNNLQCWGSNRDGQIGNTALSRDESLIPFDVKISY</sequence>
<evidence type="ECO:0000313" key="5">
    <source>
        <dbReference type="Proteomes" id="UP000249799"/>
    </source>
</evidence>
<proteinExistence type="predicted"/>
<dbReference type="Gene3D" id="2.130.10.30">
    <property type="entry name" value="Regulator of chromosome condensation 1/beta-lactamase-inhibitor protein II"/>
    <property type="match status" value="3"/>
</dbReference>